<dbReference type="EMBL" id="CP030104">
    <property type="protein sequence ID" value="AWX45800.1"/>
    <property type="molecule type" value="Genomic_DNA"/>
</dbReference>
<dbReference type="OrthoDB" id="9790710at2"/>
<protein>
    <submittedName>
        <fullName evidence="3">Capsular polysaccharide biosynthesis glycosyltransferase CapM</fullName>
        <ecNumber evidence="3">2.4.1.-</ecNumber>
    </submittedName>
</protein>
<dbReference type="SUPFAM" id="SSF53756">
    <property type="entry name" value="UDP-Glycosyltransferase/glycogen phosphorylase"/>
    <property type="match status" value="1"/>
</dbReference>
<dbReference type="AlphaFoldDB" id="A0A2Z4LVS4"/>
<keyword evidence="3" id="KW-0808">Transferase</keyword>
<dbReference type="CDD" id="cd03808">
    <property type="entry name" value="GT4_CapM-like"/>
    <property type="match status" value="1"/>
</dbReference>
<organism evidence="3 4">
    <name type="scientific">Flagellimonas maritima</name>
    <dbReference type="NCBI Taxonomy" id="1383885"/>
    <lineage>
        <taxon>Bacteria</taxon>
        <taxon>Pseudomonadati</taxon>
        <taxon>Bacteroidota</taxon>
        <taxon>Flavobacteriia</taxon>
        <taxon>Flavobacteriales</taxon>
        <taxon>Flavobacteriaceae</taxon>
        <taxon>Flagellimonas</taxon>
    </lineage>
</organism>
<name>A0A2Z4LVS4_9FLAO</name>
<reference evidence="3 4" key="1">
    <citation type="submission" date="2018-06" db="EMBL/GenBank/DDBJ databases">
        <title>Spongiibacterium sp. HME9304 Genome sequencing and assembly.</title>
        <authorList>
            <person name="Kang H."/>
            <person name="Kim H."/>
            <person name="Joh K."/>
        </authorList>
    </citation>
    <scope>NUCLEOTIDE SEQUENCE [LARGE SCALE GENOMIC DNA]</scope>
    <source>
        <strain evidence="3 4">HME9304</strain>
    </source>
</reference>
<dbReference type="InterPro" id="IPR001296">
    <property type="entry name" value="Glyco_trans_1"/>
</dbReference>
<feature type="domain" description="Glycosyl transferase family 1" evidence="1">
    <location>
        <begin position="193"/>
        <end position="353"/>
    </location>
</feature>
<keyword evidence="4" id="KW-1185">Reference proteome</keyword>
<accession>A0A2Z4LVS4</accession>
<dbReference type="EC" id="2.4.1.-" evidence="3"/>
<dbReference type="Pfam" id="PF13477">
    <property type="entry name" value="Glyco_trans_4_2"/>
    <property type="match status" value="1"/>
</dbReference>
<evidence type="ECO:0000313" key="3">
    <source>
        <dbReference type="EMBL" id="AWX45800.1"/>
    </source>
</evidence>
<dbReference type="Pfam" id="PF00534">
    <property type="entry name" value="Glycos_transf_1"/>
    <property type="match status" value="1"/>
</dbReference>
<proteinExistence type="predicted"/>
<dbReference type="PANTHER" id="PTHR45947:SF15">
    <property type="entry name" value="TEICHURONIC ACID BIOSYNTHESIS GLYCOSYLTRANSFERASE TUAC-RELATED"/>
    <property type="match status" value="1"/>
</dbReference>
<evidence type="ECO:0000313" key="4">
    <source>
        <dbReference type="Proteomes" id="UP000248536"/>
    </source>
</evidence>
<dbReference type="InterPro" id="IPR028098">
    <property type="entry name" value="Glyco_trans_4-like_N"/>
</dbReference>
<dbReference type="GO" id="GO:0016757">
    <property type="term" value="F:glycosyltransferase activity"/>
    <property type="evidence" value="ECO:0007669"/>
    <property type="project" value="UniProtKB-KW"/>
</dbReference>
<feature type="domain" description="Glycosyltransferase subfamily 4-like N-terminal" evidence="2">
    <location>
        <begin position="34"/>
        <end position="147"/>
    </location>
</feature>
<gene>
    <name evidence="3" type="ORF">HME9304_02830</name>
</gene>
<keyword evidence="3" id="KW-0328">Glycosyltransferase</keyword>
<dbReference type="InterPro" id="IPR050194">
    <property type="entry name" value="Glycosyltransferase_grp1"/>
</dbReference>
<evidence type="ECO:0000259" key="2">
    <source>
        <dbReference type="Pfam" id="PF13477"/>
    </source>
</evidence>
<dbReference type="RefSeq" id="WP_112379154.1">
    <property type="nucleotide sequence ID" value="NZ_CP030104.1"/>
</dbReference>
<dbReference type="PANTHER" id="PTHR45947">
    <property type="entry name" value="SULFOQUINOVOSYL TRANSFERASE SQD2"/>
    <property type="match status" value="1"/>
</dbReference>
<dbReference type="Gene3D" id="3.40.50.2000">
    <property type="entry name" value="Glycogen Phosphorylase B"/>
    <property type="match status" value="2"/>
</dbReference>
<dbReference type="KEGG" id="spon:HME9304_02830"/>
<sequence length="391" mass="44157">MTKEKIIRITTVPRSLGGLLRGQLKFMTRSFDIVGISSSDNGRLDKVAHDENIRVIPLEMTRRITPIKDIRAVIQLYRILKKEKPLIVHSHTPKAGTVGMIAAKLAGVPHRLHTIAGLPLVEATGIKRWLLNSVEKLTYSCATKIYPNSFGLEKIILEHGFTKPEKLKVLANGSSNGIDMEHFDPSLFTIEQKETLKKITKIKREDFVFVYVGRFVTDKGINELIAAFTEINKSYSNTKLLLVGNYEKELDPILPESEDLIDKHSNIIAVGWKIDVRPYFAIADVLLFPSYREGFPNVVMQAGAMGLYSAVTDINGCNEIIIEGENGTIFPPKDTTALIKVMEDILNKKNTSVYDSEKIRELIANRYDQKMIWKTIEAEYQTLIVQEKNNQ</sequence>
<dbReference type="Proteomes" id="UP000248536">
    <property type="component" value="Chromosome"/>
</dbReference>
<evidence type="ECO:0000259" key="1">
    <source>
        <dbReference type="Pfam" id="PF00534"/>
    </source>
</evidence>